<accession>A0A2P6TSA2</accession>
<feature type="transmembrane region" description="Helical" evidence="1">
    <location>
        <begin position="103"/>
        <end position="126"/>
    </location>
</feature>
<protein>
    <submittedName>
        <fullName evidence="2">Nicotinamide mononucleotide transporter</fullName>
    </submittedName>
</protein>
<evidence type="ECO:0000256" key="1">
    <source>
        <dbReference type="SAM" id="Phobius"/>
    </source>
</evidence>
<reference evidence="2 3" key="1">
    <citation type="journal article" date="2018" name="Plant J.">
        <title>Genome sequences of Chlorella sorokiniana UTEX 1602 and Micractinium conductrix SAG 241.80: implications to maltose excretion by a green alga.</title>
        <authorList>
            <person name="Arriola M.B."/>
            <person name="Velmurugan N."/>
            <person name="Zhang Y."/>
            <person name="Plunkett M.H."/>
            <person name="Hondzo H."/>
            <person name="Barney B.M."/>
        </authorList>
    </citation>
    <scope>NUCLEOTIDE SEQUENCE [LARGE SCALE GENOMIC DNA]</scope>
    <source>
        <strain evidence="3">UTEX 1602</strain>
    </source>
</reference>
<dbReference type="OrthoDB" id="511478at2759"/>
<organism evidence="2 3">
    <name type="scientific">Chlorella sorokiniana</name>
    <name type="common">Freshwater green alga</name>
    <dbReference type="NCBI Taxonomy" id="3076"/>
    <lineage>
        <taxon>Eukaryota</taxon>
        <taxon>Viridiplantae</taxon>
        <taxon>Chlorophyta</taxon>
        <taxon>core chlorophytes</taxon>
        <taxon>Trebouxiophyceae</taxon>
        <taxon>Chlorellales</taxon>
        <taxon>Chlorellaceae</taxon>
        <taxon>Chlorella clade</taxon>
        <taxon>Chlorella</taxon>
    </lineage>
</organism>
<keyword evidence="3" id="KW-1185">Reference proteome</keyword>
<feature type="transmembrane region" description="Helical" evidence="1">
    <location>
        <begin position="269"/>
        <end position="287"/>
    </location>
</feature>
<sequence length="288" mass="30417">MLQALAYKSMVLDRAVMVFLVGTNVATLAQLSLQWSTVIGVVNGSLAAALLAASFRYPDVYARYRLWPVLVMRTLMLALPFVSDTVGLFPPPQDLALARQAGRALFMLLLGISWTIGPFVATFLLLPPAHHLMVNIPALALLLRRNRSACTAFLDQHPSNAGTIEAIGSVLRATMVSMAPAAISPVDALGAGASQLAVCMASSAAVQVSLGLVLPTLMAWQLQSRMAASIAAHAEARQDSAMLQQVRHSQHAKLCGAVASATQDFGVKLLLTLSSLTMTFTAALLAIG</sequence>
<evidence type="ECO:0000313" key="2">
    <source>
        <dbReference type="EMBL" id="PRW56945.1"/>
    </source>
</evidence>
<dbReference type="AlphaFoldDB" id="A0A2P6TSA2"/>
<keyword evidence="1" id="KW-1133">Transmembrane helix</keyword>
<keyword evidence="1" id="KW-0472">Membrane</keyword>
<evidence type="ECO:0000313" key="3">
    <source>
        <dbReference type="Proteomes" id="UP000239899"/>
    </source>
</evidence>
<dbReference type="Proteomes" id="UP000239899">
    <property type="component" value="Unassembled WGS sequence"/>
</dbReference>
<name>A0A2P6TSA2_CHLSO</name>
<comment type="caution">
    <text evidence="2">The sequence shown here is derived from an EMBL/GenBank/DDBJ whole genome shotgun (WGS) entry which is preliminary data.</text>
</comment>
<gene>
    <name evidence="2" type="ORF">C2E21_4371</name>
</gene>
<proteinExistence type="predicted"/>
<feature type="transmembrane region" description="Helical" evidence="1">
    <location>
        <begin position="66"/>
        <end position="83"/>
    </location>
</feature>
<feature type="transmembrane region" description="Helical" evidence="1">
    <location>
        <begin position="35"/>
        <end position="54"/>
    </location>
</feature>
<dbReference type="EMBL" id="LHPG02000007">
    <property type="protein sequence ID" value="PRW56945.1"/>
    <property type="molecule type" value="Genomic_DNA"/>
</dbReference>
<keyword evidence="1" id="KW-0812">Transmembrane</keyword>